<reference evidence="2 3" key="1">
    <citation type="journal article" date="2013" name="Stand. Genomic Sci.">
        <title>Genomic Encyclopedia of Type Strains, Phase I: The one thousand microbial genomes (KMG-I) project.</title>
        <authorList>
            <person name="Kyrpides N.C."/>
            <person name="Woyke T."/>
            <person name="Eisen J.A."/>
            <person name="Garrity G."/>
            <person name="Lilburn T.G."/>
            <person name="Beck B.J."/>
            <person name="Whitman W.B."/>
            <person name="Hugenholtz P."/>
            <person name="Klenk H.P."/>
        </authorList>
    </citation>
    <scope>NUCLEOTIDE SEQUENCE [LARGE SCALE GENOMIC DNA]</scope>
    <source>
        <strain evidence="2 3">DSM 45044</strain>
    </source>
</reference>
<proteinExistence type="predicted"/>
<organism evidence="2 3">
    <name type="scientific">Stackebrandtia albiflava</name>
    <dbReference type="NCBI Taxonomy" id="406432"/>
    <lineage>
        <taxon>Bacteria</taxon>
        <taxon>Bacillati</taxon>
        <taxon>Actinomycetota</taxon>
        <taxon>Actinomycetes</taxon>
        <taxon>Glycomycetales</taxon>
        <taxon>Glycomycetaceae</taxon>
        <taxon>Stackebrandtia</taxon>
    </lineage>
</organism>
<evidence type="ECO:0000313" key="2">
    <source>
        <dbReference type="EMBL" id="TWJ15946.1"/>
    </source>
</evidence>
<dbReference type="AlphaFoldDB" id="A0A562VDI1"/>
<dbReference type="InterPro" id="IPR040547">
    <property type="entry name" value="CdiI"/>
</dbReference>
<keyword evidence="3" id="KW-1185">Reference proteome</keyword>
<dbReference type="EMBL" id="VLLL01000005">
    <property type="protein sequence ID" value="TWJ15946.1"/>
    <property type="molecule type" value="Genomic_DNA"/>
</dbReference>
<dbReference type="Pfam" id="PF18616">
    <property type="entry name" value="CdiI_3"/>
    <property type="match status" value="1"/>
</dbReference>
<evidence type="ECO:0000256" key="1">
    <source>
        <dbReference type="SAM" id="MobiDB-lite"/>
    </source>
</evidence>
<protein>
    <submittedName>
        <fullName evidence="2">Uncharacterized protein</fullName>
    </submittedName>
</protein>
<dbReference type="OrthoDB" id="4829274at2"/>
<feature type="region of interest" description="Disordered" evidence="1">
    <location>
        <begin position="1"/>
        <end position="27"/>
    </location>
</feature>
<evidence type="ECO:0000313" key="3">
    <source>
        <dbReference type="Proteomes" id="UP000321617"/>
    </source>
</evidence>
<comment type="caution">
    <text evidence="2">The sequence shown here is derived from an EMBL/GenBank/DDBJ whole genome shotgun (WGS) entry which is preliminary data.</text>
</comment>
<dbReference type="Proteomes" id="UP000321617">
    <property type="component" value="Unassembled WGS sequence"/>
</dbReference>
<sequence>MVRRRSPAPSAGGPCLDDVDGPPWPPAPADATRLVAAAHALRRVPLDSLDAGALGLLIGQDVGLPHLLPRAVAMLRDDPWTCGGHYDGDLLAAVVSRHPHVWTGTPEAARALREILDGLDLPPRLRPAARALAAAFPTD</sequence>
<name>A0A562VDI1_9ACTN</name>
<dbReference type="RefSeq" id="WP_147135489.1">
    <property type="nucleotide sequence ID" value="NZ_BAABIJ010000001.1"/>
</dbReference>
<gene>
    <name evidence="2" type="ORF">LX16_1666</name>
</gene>
<accession>A0A562VDI1</accession>
<dbReference type="CDD" id="cd20691">
    <property type="entry name" value="CdiI_EC536-like"/>
    <property type="match status" value="1"/>
</dbReference>